<dbReference type="EMBL" id="WEKV01000018">
    <property type="protein sequence ID" value="KAB7782998.1"/>
    <property type="molecule type" value="Genomic_DNA"/>
</dbReference>
<comment type="caution">
    <text evidence="2">The sequence shown here is derived from an EMBL/GenBank/DDBJ whole genome shotgun (WGS) entry which is preliminary data.</text>
</comment>
<feature type="compositionally biased region" description="Polar residues" evidence="1">
    <location>
        <begin position="54"/>
        <end position="63"/>
    </location>
</feature>
<reference evidence="2 3" key="1">
    <citation type="submission" date="2019-10" db="EMBL/GenBank/DDBJ databases">
        <title>Draft Genome Sequence of the Caffeine Degrading Methylotroph Methylorubrum populi PINKEL.</title>
        <authorList>
            <person name="Dawson S.C."/>
            <person name="Zhang X."/>
            <person name="Wright M.E."/>
            <person name="Sharma G."/>
            <person name="Langner J.T."/>
            <person name="Ditty J.L."/>
            <person name="Subuyuj G.A."/>
        </authorList>
    </citation>
    <scope>NUCLEOTIDE SEQUENCE [LARGE SCALE GENOMIC DNA]</scope>
    <source>
        <strain evidence="2 3">Pinkel</strain>
    </source>
</reference>
<dbReference type="Proteomes" id="UP000469949">
    <property type="component" value="Unassembled WGS sequence"/>
</dbReference>
<proteinExistence type="predicted"/>
<protein>
    <submittedName>
        <fullName evidence="2">Uncharacterized protein</fullName>
    </submittedName>
</protein>
<evidence type="ECO:0000313" key="3">
    <source>
        <dbReference type="Proteomes" id="UP000469949"/>
    </source>
</evidence>
<sequence length="63" mass="6640">MVKPSLADPVRAGCNTHATGPETRDARGSRAAGIAGVMLERIENKSTPKPGASPFSTAYTKRR</sequence>
<dbReference type="AlphaFoldDB" id="A0A833MZ09"/>
<name>A0A833MZ09_9HYPH</name>
<evidence type="ECO:0000256" key="1">
    <source>
        <dbReference type="SAM" id="MobiDB-lite"/>
    </source>
</evidence>
<feature type="region of interest" description="Disordered" evidence="1">
    <location>
        <begin position="1"/>
        <end position="30"/>
    </location>
</feature>
<accession>A0A833MZ09</accession>
<gene>
    <name evidence="2" type="ORF">F8B43_4292</name>
</gene>
<evidence type="ECO:0000313" key="2">
    <source>
        <dbReference type="EMBL" id="KAB7782998.1"/>
    </source>
</evidence>
<organism evidence="2 3">
    <name type="scientific">Methylorubrum populi</name>
    <dbReference type="NCBI Taxonomy" id="223967"/>
    <lineage>
        <taxon>Bacteria</taxon>
        <taxon>Pseudomonadati</taxon>
        <taxon>Pseudomonadota</taxon>
        <taxon>Alphaproteobacteria</taxon>
        <taxon>Hyphomicrobiales</taxon>
        <taxon>Methylobacteriaceae</taxon>
        <taxon>Methylorubrum</taxon>
    </lineage>
</organism>
<feature type="region of interest" description="Disordered" evidence="1">
    <location>
        <begin position="42"/>
        <end position="63"/>
    </location>
</feature>